<dbReference type="InterPro" id="IPR042098">
    <property type="entry name" value="TauD-like_sf"/>
</dbReference>
<organism evidence="3 4">
    <name type="scientific">Elaphomyces granulatus</name>
    <dbReference type="NCBI Taxonomy" id="519963"/>
    <lineage>
        <taxon>Eukaryota</taxon>
        <taxon>Fungi</taxon>
        <taxon>Dikarya</taxon>
        <taxon>Ascomycota</taxon>
        <taxon>Pezizomycotina</taxon>
        <taxon>Eurotiomycetes</taxon>
        <taxon>Eurotiomycetidae</taxon>
        <taxon>Eurotiales</taxon>
        <taxon>Elaphomycetaceae</taxon>
        <taxon>Elaphomyces</taxon>
    </lineage>
</organism>
<gene>
    <name evidence="3" type="ORF">Egran_05462</name>
</gene>
<evidence type="ECO:0000259" key="2">
    <source>
        <dbReference type="Pfam" id="PF02668"/>
    </source>
</evidence>
<accession>A0A232LRH9</accession>
<sequence length="307" mass="35347">MRLEMRLAGLRSLQTATAVLRNRKVQDLPGHICQLRAPSPSFAKQSEHISDIHFCLQKFGVLKINLGFEDDNCDYLQQIIRNLHQQHGHGLPIDHSASRGWFWDIRPTQKSVEGSYKARSETANSFPWHTDCSYEAAPPRYFALQVLQPDRCNGGTLSILKMDRLVDLLSEQTRSILCRPEFRIDVPPEFMKRDREQHIVGSLLSRSSSREESFVNFEGRFREDIILPLTRDAKCAFEELKSVILGPEAAKHILDLAPDKLPRGSIILLDNRRWLHARNQVKDPKRHLRRVRWDACSFGPVGAFDDF</sequence>
<dbReference type="InterPro" id="IPR003819">
    <property type="entry name" value="TauD/TfdA-like"/>
</dbReference>
<evidence type="ECO:0000313" key="4">
    <source>
        <dbReference type="Proteomes" id="UP000243515"/>
    </source>
</evidence>
<dbReference type="Gene3D" id="3.60.130.10">
    <property type="entry name" value="Clavaminate synthase-like"/>
    <property type="match status" value="1"/>
</dbReference>
<dbReference type="EMBL" id="NPHW01005427">
    <property type="protein sequence ID" value="OXV06770.1"/>
    <property type="molecule type" value="Genomic_DNA"/>
</dbReference>
<dbReference type="OrthoDB" id="2117718at2759"/>
<name>A0A232LRH9_9EURO</name>
<evidence type="ECO:0000256" key="1">
    <source>
        <dbReference type="ARBA" id="ARBA00023002"/>
    </source>
</evidence>
<dbReference type="Pfam" id="PF02668">
    <property type="entry name" value="TauD"/>
    <property type="match status" value="1"/>
</dbReference>
<dbReference type="GO" id="GO:0016491">
    <property type="term" value="F:oxidoreductase activity"/>
    <property type="evidence" value="ECO:0007669"/>
    <property type="project" value="UniProtKB-KW"/>
</dbReference>
<dbReference type="SUPFAM" id="SSF51197">
    <property type="entry name" value="Clavaminate synthase-like"/>
    <property type="match status" value="1"/>
</dbReference>
<protein>
    <recommendedName>
        <fullName evidence="2">TauD/TfdA-like domain-containing protein</fullName>
    </recommendedName>
</protein>
<keyword evidence="1" id="KW-0560">Oxidoreductase</keyword>
<feature type="domain" description="TauD/TfdA-like" evidence="2">
    <location>
        <begin position="99"/>
        <end position="291"/>
    </location>
</feature>
<proteinExistence type="predicted"/>
<comment type="caution">
    <text evidence="3">The sequence shown here is derived from an EMBL/GenBank/DDBJ whole genome shotgun (WGS) entry which is preliminary data.</text>
</comment>
<reference evidence="3 4" key="1">
    <citation type="journal article" date="2015" name="Environ. Microbiol.">
        <title>Metagenome sequence of Elaphomyces granulatus from sporocarp tissue reveals Ascomycota ectomycorrhizal fingerprints of genome expansion and a Proteobacteria-rich microbiome.</title>
        <authorList>
            <person name="Quandt C.A."/>
            <person name="Kohler A."/>
            <person name="Hesse C.N."/>
            <person name="Sharpton T.J."/>
            <person name="Martin F."/>
            <person name="Spatafora J.W."/>
        </authorList>
    </citation>
    <scope>NUCLEOTIDE SEQUENCE [LARGE SCALE GENOMIC DNA]</scope>
    <source>
        <strain evidence="3 4">OSC145934</strain>
    </source>
</reference>
<dbReference type="AlphaFoldDB" id="A0A232LRH9"/>
<keyword evidence="4" id="KW-1185">Reference proteome</keyword>
<dbReference type="Proteomes" id="UP000243515">
    <property type="component" value="Unassembled WGS sequence"/>
</dbReference>
<evidence type="ECO:0000313" key="3">
    <source>
        <dbReference type="EMBL" id="OXV06770.1"/>
    </source>
</evidence>